<accession>A0A5P6N9K6</accession>
<dbReference type="Gene3D" id="2.30.30.240">
    <property type="entry name" value="PRC-barrel domain"/>
    <property type="match status" value="1"/>
</dbReference>
<gene>
    <name evidence="2" type="ORF">D0Y83_04805</name>
</gene>
<dbReference type="Proteomes" id="UP000325385">
    <property type="component" value="Chromosome"/>
</dbReference>
<dbReference type="SUPFAM" id="SSF50346">
    <property type="entry name" value="PRC-barrel domain"/>
    <property type="match status" value="1"/>
</dbReference>
<proteinExistence type="predicted"/>
<dbReference type="RefSeq" id="WP_151885147.1">
    <property type="nucleotide sequence ID" value="NZ_CP032228.1"/>
</dbReference>
<evidence type="ECO:0000313" key="3">
    <source>
        <dbReference type="Proteomes" id="UP000325385"/>
    </source>
</evidence>
<dbReference type="InterPro" id="IPR011033">
    <property type="entry name" value="PRC_barrel-like_sf"/>
</dbReference>
<name>A0A5P6N9K6_9SPHN</name>
<dbReference type="InterPro" id="IPR027275">
    <property type="entry name" value="PRC-brl_dom"/>
</dbReference>
<evidence type="ECO:0000259" key="1">
    <source>
        <dbReference type="Pfam" id="PF05239"/>
    </source>
</evidence>
<organism evidence="2 3">
    <name type="scientific">Qipengyuania flava</name>
    <dbReference type="NCBI Taxonomy" id="192812"/>
    <lineage>
        <taxon>Bacteria</taxon>
        <taxon>Pseudomonadati</taxon>
        <taxon>Pseudomonadota</taxon>
        <taxon>Alphaproteobacteria</taxon>
        <taxon>Sphingomonadales</taxon>
        <taxon>Erythrobacteraceae</taxon>
        <taxon>Qipengyuania</taxon>
    </lineage>
</organism>
<dbReference type="PANTHER" id="PTHR36505">
    <property type="entry name" value="BLR1072 PROTEIN"/>
    <property type="match status" value="1"/>
</dbReference>
<dbReference type="AlphaFoldDB" id="A0A5P6N9K6"/>
<evidence type="ECO:0000313" key="2">
    <source>
        <dbReference type="EMBL" id="QFI62669.1"/>
    </source>
</evidence>
<feature type="domain" description="PRC-barrel" evidence="1">
    <location>
        <begin position="13"/>
        <end position="87"/>
    </location>
</feature>
<dbReference type="PANTHER" id="PTHR36505:SF1">
    <property type="entry name" value="BLR1072 PROTEIN"/>
    <property type="match status" value="1"/>
</dbReference>
<protein>
    <submittedName>
        <fullName evidence="2">PRC-barrel domain containing protein</fullName>
    </submittedName>
</protein>
<reference evidence="3" key="1">
    <citation type="submission" date="2018-09" db="EMBL/GenBank/DDBJ databases">
        <title>Nocardia yunnanensis sp. nov., an actinomycete isolated from a soil sample.</title>
        <authorList>
            <person name="Zhang J."/>
        </authorList>
    </citation>
    <scope>NUCLEOTIDE SEQUENCE [LARGE SCALE GENOMIC DNA]</scope>
    <source>
        <strain evidence="3">21-3</strain>
    </source>
</reference>
<dbReference type="Pfam" id="PF05239">
    <property type="entry name" value="PRC"/>
    <property type="match status" value="1"/>
</dbReference>
<dbReference type="EMBL" id="CP032228">
    <property type="protein sequence ID" value="QFI62669.1"/>
    <property type="molecule type" value="Genomic_DNA"/>
</dbReference>
<sequence length="121" mass="13439">MHTEAEKNSAVISSDRVEGTAVFDRGGKNIGHVDHVLIEKRGGQATEAVLSVGGFLGMGDEKHCVPWSKLDYDTDLGGYHLNIDEDALREGPRFTSEERHKTYDDNFRSGVHKYYETAQVA</sequence>
<dbReference type="GeneID" id="69696607"/>